<reference evidence="1 2" key="1">
    <citation type="journal article" date="2018" name="Mol. Biol. Evol.">
        <title>Broad Genomic Sampling Reveals a Smut Pathogenic Ancestry of the Fungal Clade Ustilaginomycotina.</title>
        <authorList>
            <person name="Kijpornyongpan T."/>
            <person name="Mondo S.J."/>
            <person name="Barry K."/>
            <person name="Sandor L."/>
            <person name="Lee J."/>
            <person name="Lipzen A."/>
            <person name="Pangilinan J."/>
            <person name="LaButti K."/>
            <person name="Hainaut M."/>
            <person name="Henrissat B."/>
            <person name="Grigoriev I.V."/>
            <person name="Spatafora J.W."/>
            <person name="Aime M.C."/>
        </authorList>
    </citation>
    <scope>NUCLEOTIDE SEQUENCE [LARGE SCALE GENOMIC DNA]</scope>
    <source>
        <strain evidence="1 2">SA 807</strain>
    </source>
</reference>
<evidence type="ECO:0000313" key="2">
    <source>
        <dbReference type="Proteomes" id="UP000245626"/>
    </source>
</evidence>
<protein>
    <submittedName>
        <fullName evidence="1">Uncharacterized protein</fullName>
    </submittedName>
</protein>
<name>A0ACD0P737_9BASI</name>
<evidence type="ECO:0000313" key="1">
    <source>
        <dbReference type="EMBL" id="PWN53978.1"/>
    </source>
</evidence>
<sequence>MSDSNATTVAGCSRGQGDLYKNKILLAYPESAFASDSKGKRLLVLPHPRTGNPSYFLPYHPSESPHPTGSSDQSGGDRDLKGESEGGILQLQVIRQDKSERSWFISGADDDDGDGALHLLTPIDPIFLLLPILYSVMSDAKPPFLPLEDLFDQAALNLYRSRISKHAERMDRIKKDEKLGGISSCSTASKNGRIGSGGGTGLNRLDGTEGEGGAGEGEEEMVWEDVIRFGRTLAAKRGLERICQVQEISPTLNAYRISHPKLFSVLGSKLERLSSEQTFSKSPNTLGRALNRRLERDGDEGEALRLRRQISFDVLEGFLNQDVARAWKAELERT</sequence>
<organism evidence="1 2">
    <name type="scientific">Violaceomyces palustris</name>
    <dbReference type="NCBI Taxonomy" id="1673888"/>
    <lineage>
        <taxon>Eukaryota</taxon>
        <taxon>Fungi</taxon>
        <taxon>Dikarya</taxon>
        <taxon>Basidiomycota</taxon>
        <taxon>Ustilaginomycotina</taxon>
        <taxon>Ustilaginomycetes</taxon>
        <taxon>Violaceomycetales</taxon>
        <taxon>Violaceomycetaceae</taxon>
        <taxon>Violaceomyces</taxon>
    </lineage>
</organism>
<dbReference type="EMBL" id="KZ819702">
    <property type="protein sequence ID" value="PWN53978.1"/>
    <property type="molecule type" value="Genomic_DNA"/>
</dbReference>
<dbReference type="Proteomes" id="UP000245626">
    <property type="component" value="Unassembled WGS sequence"/>
</dbReference>
<keyword evidence="2" id="KW-1185">Reference proteome</keyword>
<proteinExistence type="predicted"/>
<gene>
    <name evidence="1" type="ORF">IE53DRAFT_337920</name>
</gene>
<accession>A0ACD0P737</accession>